<dbReference type="Proteomes" id="UP001499951">
    <property type="component" value="Unassembled WGS sequence"/>
</dbReference>
<organism evidence="1 2">
    <name type="scientific">Rhizomicrobium electricum</name>
    <dbReference type="NCBI Taxonomy" id="480070"/>
    <lineage>
        <taxon>Bacteria</taxon>
        <taxon>Pseudomonadati</taxon>
        <taxon>Pseudomonadota</taxon>
        <taxon>Alphaproteobacteria</taxon>
        <taxon>Micropepsales</taxon>
        <taxon>Micropepsaceae</taxon>
        <taxon>Rhizomicrobium</taxon>
    </lineage>
</organism>
<evidence type="ECO:0000313" key="2">
    <source>
        <dbReference type="Proteomes" id="UP001499951"/>
    </source>
</evidence>
<dbReference type="EMBL" id="BAAADD010000006">
    <property type="protein sequence ID" value="GAA0574220.1"/>
    <property type="molecule type" value="Genomic_DNA"/>
</dbReference>
<keyword evidence="2" id="KW-1185">Reference proteome</keyword>
<name>A0ABN1ETM1_9PROT</name>
<proteinExistence type="predicted"/>
<gene>
    <name evidence="1" type="ORF">GCM10008942_23670</name>
</gene>
<reference evidence="1 2" key="1">
    <citation type="journal article" date="2019" name="Int. J. Syst. Evol. Microbiol.">
        <title>The Global Catalogue of Microorganisms (GCM) 10K type strain sequencing project: providing services to taxonomists for standard genome sequencing and annotation.</title>
        <authorList>
            <consortium name="The Broad Institute Genomics Platform"/>
            <consortium name="The Broad Institute Genome Sequencing Center for Infectious Disease"/>
            <person name="Wu L."/>
            <person name="Ma J."/>
        </authorList>
    </citation>
    <scope>NUCLEOTIDE SEQUENCE [LARGE SCALE GENOMIC DNA]</scope>
    <source>
        <strain evidence="1 2">JCM 15089</strain>
    </source>
</reference>
<accession>A0ABN1ETM1</accession>
<dbReference type="RefSeq" id="WP_166935857.1">
    <property type="nucleotide sequence ID" value="NZ_BAAADD010000006.1"/>
</dbReference>
<evidence type="ECO:0000313" key="1">
    <source>
        <dbReference type="EMBL" id="GAA0574220.1"/>
    </source>
</evidence>
<comment type="caution">
    <text evidence="1">The sequence shown here is derived from an EMBL/GenBank/DDBJ whole genome shotgun (WGS) entry which is preliminary data.</text>
</comment>
<sequence length="73" mass="8231">MGTLIRVIFREGTPRTKLRVSQSRRSTIARERGLTLWRERDDLVIAAAYRVAPPGETKVEIQASPPLKFAPQA</sequence>
<protein>
    <submittedName>
        <fullName evidence="1">Uncharacterized protein</fullName>
    </submittedName>
</protein>